<keyword evidence="6" id="KW-0378">Hydrolase</keyword>
<keyword evidence="5" id="KW-0255">Endonuclease</keyword>
<dbReference type="InterPro" id="IPR043502">
    <property type="entry name" value="DNA/RNA_pol_sf"/>
</dbReference>
<dbReference type="InterPro" id="IPR043128">
    <property type="entry name" value="Rev_trsase/Diguanyl_cyclase"/>
</dbReference>
<proteinExistence type="predicted"/>
<dbReference type="Pfam" id="PF00665">
    <property type="entry name" value="rve"/>
    <property type="match status" value="1"/>
</dbReference>
<dbReference type="EMBL" id="JAGYWB010000005">
    <property type="protein sequence ID" value="KAI0522471.1"/>
    <property type="molecule type" value="Genomic_DNA"/>
</dbReference>
<evidence type="ECO:0000313" key="13">
    <source>
        <dbReference type="EMBL" id="KAI0522471.1"/>
    </source>
</evidence>
<dbReference type="PROSITE" id="PS50994">
    <property type="entry name" value="INTEGRASE"/>
    <property type="match status" value="1"/>
</dbReference>
<keyword evidence="7" id="KW-0695">RNA-directed DNA polymerase</keyword>
<dbReference type="CDD" id="cd00303">
    <property type="entry name" value="retropepsin_like"/>
    <property type="match status" value="1"/>
</dbReference>
<name>A0A8T3BWP8_DENNO</name>
<dbReference type="Gene3D" id="3.10.20.370">
    <property type="match status" value="1"/>
</dbReference>
<evidence type="ECO:0000256" key="5">
    <source>
        <dbReference type="ARBA" id="ARBA00022759"/>
    </source>
</evidence>
<dbReference type="InterPro" id="IPR036397">
    <property type="entry name" value="RNaseH_sf"/>
</dbReference>
<gene>
    <name evidence="13" type="ORF">KFK09_004850</name>
</gene>
<organism evidence="13 14">
    <name type="scientific">Dendrobium nobile</name>
    <name type="common">Orchid</name>
    <dbReference type="NCBI Taxonomy" id="94219"/>
    <lineage>
        <taxon>Eukaryota</taxon>
        <taxon>Viridiplantae</taxon>
        <taxon>Streptophyta</taxon>
        <taxon>Embryophyta</taxon>
        <taxon>Tracheophyta</taxon>
        <taxon>Spermatophyta</taxon>
        <taxon>Magnoliopsida</taxon>
        <taxon>Liliopsida</taxon>
        <taxon>Asparagales</taxon>
        <taxon>Orchidaceae</taxon>
        <taxon>Epidendroideae</taxon>
        <taxon>Malaxideae</taxon>
        <taxon>Dendrobiinae</taxon>
        <taxon>Dendrobium</taxon>
    </lineage>
</organism>
<dbReference type="FunFam" id="3.30.70.270:FF:000020">
    <property type="entry name" value="Transposon Tf2-6 polyprotein-like Protein"/>
    <property type="match status" value="1"/>
</dbReference>
<evidence type="ECO:0000259" key="11">
    <source>
        <dbReference type="PROSITE" id="PS50879"/>
    </source>
</evidence>
<dbReference type="GO" id="GO:0004523">
    <property type="term" value="F:RNA-DNA hybrid ribonuclease activity"/>
    <property type="evidence" value="ECO:0007669"/>
    <property type="project" value="InterPro"/>
</dbReference>
<dbReference type="InterPro" id="IPR041588">
    <property type="entry name" value="Integrase_H2C2"/>
</dbReference>
<dbReference type="Pfam" id="PF00078">
    <property type="entry name" value="RVT_1"/>
    <property type="match status" value="1"/>
</dbReference>
<dbReference type="InterPro" id="IPR022542">
    <property type="entry name" value="FOCAD/RST1_DUF3730"/>
</dbReference>
<comment type="caution">
    <text evidence="13">The sequence shown here is derived from an EMBL/GenBank/DDBJ whole genome shotgun (WGS) entry which is preliminary data.</text>
</comment>
<sequence>MMLGTADHNRPLYVTAESDEMIISRILIDPGSSINLISLKALRSLCLDVQHLGSDKLMVHGFNEKGQKTLGSFMLSLTFGELHTEAKFHVIDADTSFKALLGRPWLHEYGIVPSTLHQCMKYLKDGEEFRISGDIQPFAVHEATIYEDAKYFIPKKLKPSSSLEVQASSTKTTKRPKQEGEKKQVGRKKATPTLSKAAITTKERKHVPHLGSDTDEDEVTPTKSWKECKSIAKGKKKAEYSDSDYDYESTYTSNVQCVFSRRIGNLSISDSVFVVTRVPMQHFKEITPREVHHIEELVTFYVPPHRKRGGPGSLFYKGGEREEEANRDWFCRLVDSGELIPTRMPRFNTRNVRKMLQKQINIPTSKQQLRFCLSIWYGRHPRPLRKKDIVARRGLGFIVQKHPQKETCQAITCGEVKLDDCDDEEIYEVDTYDDQPVEAKPAPKELEDGGQTATMDELKEVNLGTEEDPRPTFISSLLSEDQAEEMKVLLCEFRDCFAWTYVEMPGLSPDVAVHRLAIKHDAVPVKQAPRRMRLEIEEQVIAETKKLIDAGFIREEKYADWIANIVPVKKKNGQIRICIDFRDLNKACPKDDFPLPVSELLVDNTSNYDMFSFMDGSSGYNQIKMAPEDEKHTSFRTPIGIFCYTVMPFGLKNAGATYQRAMTHIFDDLIHQKVECYVDDLVVKSVDRRDHLDDLRIVFERIRKYDLKMNPLKCAFGVSSGKFLGYVVRHRGIEVDPNKIKAIMEMPPPKNLRQLRSLQGQLAFIRRFISNLSGRCQPFSKLMKKDVRFKWDIECQEAFDSIKRYLLNPPILAAPIPGKPLILYTAALEESLGALLAQNNEEGKENALYYISRRLIGAESRYSPIEKHCLALIFAVQKLRHYMLSHKITLISKIDPLKFLMTRPALTGRLARWAVILLQFDITYMPQKAVKGQALADFLAAHPIPADSPLNDDLPDEQIMQVEEDEKLPFWEMYFDGASSIRPVRPPNIARARAGIGLLFVAPEGGIMRFSFSLTEPRTNNEAEYEALIAGLEIAIDIKIQNLKIFGDSQLVINQVLGIYKICKVELAHYHRRTLELLKQVPNVKIVQVPRGQNAKADCLAKLAKEMANTNEERPIYIGVYNRRVLEPALLQFPRAEEVSDSSKRDTILSDPQPLHQIIMENYPEGYHIAKRCKASQASESWLHCLDVEVEDDWRQPFIEYFKERKLPTDKSLAAQIRKRALRYAFVNDTLYRRAFDQMWLRCLETKEADRVVTEVHEGLCGAHQSGPKMAAKIKRMGYYWPTMVRDSIDHAKRCHECQIHGDVIHQPPNPLHPTIASWPFECWGTDIIGPIDPPSSAGHRFILAATDYFSKWAEAAPFREVTSEHVINFFTHNIVYRFGVPRRIISDNGTAFKSTKIYKFVDRHKIDWRYSSIYNPRANGLAEAFNKTLVKLLKKILTKNKREWHTKMAEALWAYRTTCKTPTKATPYSLVFGVEAVLPLEIELPSLRVAIQHDLTQEQNARLRMEELDALDEIRLQAQQNLEIYQARMVKSFDRMVRHRAFQEGELVLVLRRPIIPHRKIGGKFVSNWEGPFVIEKVYQGGAYQLIDLHGSYVAVIRRRRLDYCAPKVLSCCKESHEELIEQVLLFIVRNKYLGINEVVGLLRPFIVFSMIWKSSSACVYFFSRNLISAIASLSCSFPLEAISILKLLTDCLKYLPLTNQEEFLYIVTSAVHIVDAFVVVLQQTVGIEKDVATDAPKV</sequence>
<dbReference type="SUPFAM" id="SSF56672">
    <property type="entry name" value="DNA/RNA polymerases"/>
    <property type="match status" value="1"/>
</dbReference>
<evidence type="ECO:0000256" key="9">
    <source>
        <dbReference type="SAM" id="MobiDB-lite"/>
    </source>
</evidence>
<dbReference type="SUPFAM" id="SSF53098">
    <property type="entry name" value="Ribonuclease H-like"/>
    <property type="match status" value="2"/>
</dbReference>
<dbReference type="Gene3D" id="3.30.420.10">
    <property type="entry name" value="Ribonuclease H-like superfamily/Ribonuclease H"/>
    <property type="match status" value="2"/>
</dbReference>
<dbReference type="Gene3D" id="3.30.70.270">
    <property type="match status" value="2"/>
</dbReference>
<dbReference type="InterPro" id="IPR002156">
    <property type="entry name" value="RNaseH_domain"/>
</dbReference>
<dbReference type="GO" id="GO:0006310">
    <property type="term" value="P:DNA recombination"/>
    <property type="evidence" value="ECO:0007669"/>
    <property type="project" value="UniProtKB-KW"/>
</dbReference>
<dbReference type="GO" id="GO:0003676">
    <property type="term" value="F:nucleic acid binding"/>
    <property type="evidence" value="ECO:0007669"/>
    <property type="project" value="InterPro"/>
</dbReference>
<feature type="domain" description="Reverse transcriptase" evidence="10">
    <location>
        <begin position="549"/>
        <end position="728"/>
    </location>
</feature>
<dbReference type="SMR" id="A0A8T3BWP8"/>
<feature type="domain" description="RNase H type-1" evidence="11">
    <location>
        <begin position="967"/>
        <end position="1106"/>
    </location>
</feature>
<keyword evidence="3" id="KW-0548">Nucleotidyltransferase</keyword>
<dbReference type="Pfam" id="PF17917">
    <property type="entry name" value="RT_RNaseH"/>
    <property type="match status" value="1"/>
</dbReference>
<keyword evidence="14" id="KW-1185">Reference proteome</keyword>
<dbReference type="Pfam" id="PF13456">
    <property type="entry name" value="RVT_3"/>
    <property type="match status" value="1"/>
</dbReference>
<dbReference type="OrthoDB" id="779804at2759"/>
<dbReference type="InterPro" id="IPR041373">
    <property type="entry name" value="RT_RNaseH"/>
</dbReference>
<feature type="region of interest" description="Disordered" evidence="9">
    <location>
        <begin position="433"/>
        <end position="452"/>
    </location>
</feature>
<evidence type="ECO:0000256" key="4">
    <source>
        <dbReference type="ARBA" id="ARBA00022722"/>
    </source>
</evidence>
<dbReference type="Proteomes" id="UP000829196">
    <property type="component" value="Unassembled WGS sequence"/>
</dbReference>
<evidence type="ECO:0000256" key="8">
    <source>
        <dbReference type="ARBA" id="ARBA00023172"/>
    </source>
</evidence>
<feature type="region of interest" description="Disordered" evidence="9">
    <location>
        <begin position="163"/>
        <end position="219"/>
    </location>
</feature>
<evidence type="ECO:0000259" key="12">
    <source>
        <dbReference type="PROSITE" id="PS50994"/>
    </source>
</evidence>
<evidence type="ECO:0000256" key="1">
    <source>
        <dbReference type="ARBA" id="ARBA00012493"/>
    </source>
</evidence>
<evidence type="ECO:0000256" key="2">
    <source>
        <dbReference type="ARBA" id="ARBA00022679"/>
    </source>
</evidence>
<dbReference type="InterPro" id="IPR000477">
    <property type="entry name" value="RT_dom"/>
</dbReference>
<keyword evidence="8" id="KW-0233">DNA recombination</keyword>
<evidence type="ECO:0000259" key="10">
    <source>
        <dbReference type="PROSITE" id="PS50878"/>
    </source>
</evidence>
<dbReference type="Pfam" id="PF17921">
    <property type="entry name" value="Integrase_H2C2"/>
    <property type="match status" value="1"/>
</dbReference>
<dbReference type="CDD" id="cd09274">
    <property type="entry name" value="RNase_HI_RT_Ty3"/>
    <property type="match status" value="1"/>
</dbReference>
<dbReference type="PROSITE" id="PS50879">
    <property type="entry name" value="RNASE_H_1"/>
    <property type="match status" value="1"/>
</dbReference>
<protein>
    <recommendedName>
        <fullName evidence="1">RNA-directed DNA polymerase</fullName>
        <ecNumber evidence="1">2.7.7.49</ecNumber>
    </recommendedName>
</protein>
<evidence type="ECO:0000256" key="7">
    <source>
        <dbReference type="ARBA" id="ARBA00022918"/>
    </source>
</evidence>
<reference evidence="13" key="1">
    <citation type="journal article" date="2022" name="Front. Genet.">
        <title>Chromosome-Scale Assembly of the Dendrobium nobile Genome Provides Insights Into the Molecular Mechanism of the Biosynthesis of the Medicinal Active Ingredient of Dendrobium.</title>
        <authorList>
            <person name="Xu Q."/>
            <person name="Niu S.-C."/>
            <person name="Li K.-L."/>
            <person name="Zheng P.-J."/>
            <person name="Zhang X.-J."/>
            <person name="Jia Y."/>
            <person name="Liu Y."/>
            <person name="Niu Y.-X."/>
            <person name="Yu L.-H."/>
            <person name="Chen D.-F."/>
            <person name="Zhang G.-Q."/>
        </authorList>
    </citation>
    <scope>NUCLEOTIDE SEQUENCE</scope>
    <source>
        <tissue evidence="13">Leaf</tissue>
    </source>
</reference>
<dbReference type="CDD" id="cd09279">
    <property type="entry name" value="RNase_HI_like"/>
    <property type="match status" value="1"/>
</dbReference>
<evidence type="ECO:0000256" key="3">
    <source>
        <dbReference type="ARBA" id="ARBA00022695"/>
    </source>
</evidence>
<accession>A0A8T3BWP8</accession>
<evidence type="ECO:0000256" key="6">
    <source>
        <dbReference type="ARBA" id="ARBA00022801"/>
    </source>
</evidence>
<keyword evidence="4" id="KW-0540">Nuclease</keyword>
<evidence type="ECO:0000313" key="14">
    <source>
        <dbReference type="Proteomes" id="UP000829196"/>
    </source>
</evidence>
<dbReference type="Gene3D" id="1.10.340.70">
    <property type="match status" value="1"/>
</dbReference>
<dbReference type="PANTHER" id="PTHR48475">
    <property type="entry name" value="RIBONUCLEASE H"/>
    <property type="match status" value="1"/>
</dbReference>
<dbReference type="Gene3D" id="3.10.10.10">
    <property type="entry name" value="HIV Type 1 Reverse Transcriptase, subunit A, domain 1"/>
    <property type="match status" value="1"/>
</dbReference>
<dbReference type="EC" id="2.7.7.49" evidence="1"/>
<keyword evidence="2" id="KW-0808">Transferase</keyword>
<dbReference type="PROSITE" id="PS50878">
    <property type="entry name" value="RT_POL"/>
    <property type="match status" value="1"/>
</dbReference>
<dbReference type="InterPro" id="IPR012337">
    <property type="entry name" value="RNaseH-like_sf"/>
</dbReference>
<feature type="domain" description="Integrase catalytic" evidence="12">
    <location>
        <begin position="1316"/>
        <end position="1476"/>
    </location>
</feature>
<dbReference type="InterPro" id="IPR021109">
    <property type="entry name" value="Peptidase_aspartic_dom_sf"/>
</dbReference>
<dbReference type="PANTHER" id="PTHR48475:SF1">
    <property type="entry name" value="RNASE H TYPE-1 DOMAIN-CONTAINING PROTEIN"/>
    <property type="match status" value="1"/>
</dbReference>
<dbReference type="InterPro" id="IPR001584">
    <property type="entry name" value="Integrase_cat-core"/>
</dbReference>
<dbReference type="CDD" id="cd01647">
    <property type="entry name" value="RT_LTR"/>
    <property type="match status" value="1"/>
</dbReference>
<dbReference type="GO" id="GO:0015074">
    <property type="term" value="P:DNA integration"/>
    <property type="evidence" value="ECO:0007669"/>
    <property type="project" value="InterPro"/>
</dbReference>
<dbReference type="Pfam" id="PF12530">
    <property type="entry name" value="DUF3730"/>
    <property type="match status" value="1"/>
</dbReference>
<dbReference type="Gene3D" id="2.40.70.10">
    <property type="entry name" value="Acid Proteases"/>
    <property type="match status" value="1"/>
</dbReference>